<dbReference type="Pfam" id="PF02373">
    <property type="entry name" value="JmjC"/>
    <property type="match status" value="1"/>
</dbReference>
<comment type="caution">
    <text evidence="2">The sequence shown here is derived from an EMBL/GenBank/DDBJ whole genome shotgun (WGS) entry which is preliminary data.</text>
</comment>
<dbReference type="SUPFAM" id="SSF51197">
    <property type="entry name" value="Clavaminate synthase-like"/>
    <property type="match status" value="1"/>
</dbReference>
<protein>
    <recommendedName>
        <fullName evidence="1">JmjC domain-containing protein</fullName>
    </recommendedName>
</protein>
<dbReference type="PROSITE" id="PS51184">
    <property type="entry name" value="JMJC"/>
    <property type="match status" value="1"/>
</dbReference>
<evidence type="ECO:0000259" key="1">
    <source>
        <dbReference type="PROSITE" id="PS51184"/>
    </source>
</evidence>
<proteinExistence type="predicted"/>
<dbReference type="EMBL" id="JADNRY010000010">
    <property type="protein sequence ID" value="KAF9075164.1"/>
    <property type="molecule type" value="Genomic_DNA"/>
</dbReference>
<dbReference type="SMART" id="SM00558">
    <property type="entry name" value="JmjC"/>
    <property type="match status" value="1"/>
</dbReference>
<organism evidence="2 3">
    <name type="scientific">Rhodocollybia butyracea</name>
    <dbReference type="NCBI Taxonomy" id="206335"/>
    <lineage>
        <taxon>Eukaryota</taxon>
        <taxon>Fungi</taxon>
        <taxon>Dikarya</taxon>
        <taxon>Basidiomycota</taxon>
        <taxon>Agaricomycotina</taxon>
        <taxon>Agaricomycetes</taxon>
        <taxon>Agaricomycetidae</taxon>
        <taxon>Agaricales</taxon>
        <taxon>Marasmiineae</taxon>
        <taxon>Omphalotaceae</taxon>
        <taxon>Rhodocollybia</taxon>
    </lineage>
</organism>
<sequence>MNRRVEKSKAPNPILTSKGWTLEVLLGRGKRFLPAPRISVLQDDLNDCISFYENSGIPFVVENLHHLPGWANDFVNIDWLENSSEITNIPARNIRTACDVLLSLSEFIEKSRNSSVYYQEGETERLYGKDLYLPEEWTNWLKTANVVPEQFLPDSDNLLTHLPESAKVETLMCYIGTGDTFTPSHKDLCSSHGHNLMCFTENGGSSFWFMTKRADARTVADYFHTKFGHEIDHESHITTVDDFADAPFDVYIVEQKLGDLVLVPRMSCHQVVNSGGLTVKLSWSRMTMKSIEQAIYYELPLYHRVCRPEIYRVRLTLYHTIKMYHAQFEDFTYTGDKKLEASRRLGVLLRTFDHVLKNECTKDYTSLPCLAPSGQETDALSCDFCGCDIFQSYFECISCTSSVEGDFCTICPDCYAEGRSCHCRLMQPKQVQPLDDVLQERAGTIEVLQSYWKSINEKGVSFASRK</sequence>
<feature type="domain" description="JmjC" evidence="1">
    <location>
        <begin position="136"/>
        <end position="302"/>
    </location>
</feature>
<reference evidence="2" key="1">
    <citation type="submission" date="2020-11" db="EMBL/GenBank/DDBJ databases">
        <authorList>
            <consortium name="DOE Joint Genome Institute"/>
            <person name="Ahrendt S."/>
            <person name="Riley R."/>
            <person name="Andreopoulos W."/>
            <person name="Labutti K."/>
            <person name="Pangilinan J."/>
            <person name="Ruiz-Duenas F.J."/>
            <person name="Barrasa J.M."/>
            <person name="Sanchez-Garcia M."/>
            <person name="Camarero S."/>
            <person name="Miyauchi S."/>
            <person name="Serrano A."/>
            <person name="Linde D."/>
            <person name="Babiker R."/>
            <person name="Drula E."/>
            <person name="Ayuso-Fernandez I."/>
            <person name="Pacheco R."/>
            <person name="Padilla G."/>
            <person name="Ferreira P."/>
            <person name="Barriuso J."/>
            <person name="Kellner H."/>
            <person name="Castanera R."/>
            <person name="Alfaro M."/>
            <person name="Ramirez L."/>
            <person name="Pisabarro A.G."/>
            <person name="Kuo A."/>
            <person name="Tritt A."/>
            <person name="Lipzen A."/>
            <person name="He G."/>
            <person name="Yan M."/>
            <person name="Ng V."/>
            <person name="Cullen D."/>
            <person name="Martin F."/>
            <person name="Rosso M.-N."/>
            <person name="Henrissat B."/>
            <person name="Hibbett D."/>
            <person name="Martinez A.T."/>
            <person name="Grigoriev I.V."/>
        </authorList>
    </citation>
    <scope>NUCLEOTIDE SEQUENCE</scope>
    <source>
        <strain evidence="2">AH 40177</strain>
    </source>
</reference>
<dbReference type="InterPro" id="IPR003347">
    <property type="entry name" value="JmjC_dom"/>
</dbReference>
<evidence type="ECO:0000313" key="2">
    <source>
        <dbReference type="EMBL" id="KAF9075164.1"/>
    </source>
</evidence>
<dbReference type="Gene3D" id="2.60.120.650">
    <property type="entry name" value="Cupin"/>
    <property type="match status" value="1"/>
</dbReference>
<dbReference type="OrthoDB" id="298344at2759"/>
<accession>A0A9P5PYY6</accession>
<keyword evidence="3" id="KW-1185">Reference proteome</keyword>
<gene>
    <name evidence="2" type="ORF">BDP27DRAFT_1212795</name>
</gene>
<evidence type="ECO:0000313" key="3">
    <source>
        <dbReference type="Proteomes" id="UP000772434"/>
    </source>
</evidence>
<dbReference type="Proteomes" id="UP000772434">
    <property type="component" value="Unassembled WGS sequence"/>
</dbReference>
<dbReference type="AlphaFoldDB" id="A0A9P5PYY6"/>
<name>A0A9P5PYY6_9AGAR</name>